<keyword evidence="3" id="KW-1185">Reference proteome</keyword>
<name>A0A4D7ALE3_9FIRM</name>
<proteinExistence type="predicted"/>
<accession>A0A4D7ALE3</accession>
<dbReference type="Pfam" id="PF06541">
    <property type="entry name" value="ABC_trans_CmpB"/>
    <property type="match status" value="1"/>
</dbReference>
<reference evidence="3" key="1">
    <citation type="submission" date="2018-12" db="EMBL/GenBank/DDBJ databases">
        <title>Dusodibacter welbiota gen. nov., sp. nov., isolated from human faeces and emended description of the Oscillibacter genus.</title>
        <authorList>
            <person name="Le Roy T."/>
            <person name="Van der Smissen P."/>
            <person name="Delzenne N."/>
            <person name="Muccioli G."/>
            <person name="Collet J.F."/>
            <person name="Cani P.D."/>
        </authorList>
    </citation>
    <scope>NUCLEOTIDE SEQUENCE [LARGE SCALE GENOMIC DNA]</scope>
    <source>
        <strain evidence="3">J115</strain>
    </source>
</reference>
<evidence type="ECO:0000313" key="3">
    <source>
        <dbReference type="Proteomes" id="UP000298642"/>
    </source>
</evidence>
<organism evidence="2 3">
    <name type="scientific">Dysosmobacter welbionis</name>
    <dbReference type="NCBI Taxonomy" id="2093857"/>
    <lineage>
        <taxon>Bacteria</taxon>
        <taxon>Bacillati</taxon>
        <taxon>Bacillota</taxon>
        <taxon>Clostridia</taxon>
        <taxon>Eubacteriales</taxon>
        <taxon>Oscillospiraceae</taxon>
        <taxon>Dysosmobacter</taxon>
    </lineage>
</organism>
<dbReference type="Proteomes" id="UP000298642">
    <property type="component" value="Chromosome"/>
</dbReference>
<keyword evidence="1" id="KW-0812">Transmembrane</keyword>
<keyword evidence="1" id="KW-0472">Membrane</keyword>
<feature type="transmembrane region" description="Helical" evidence="1">
    <location>
        <begin position="127"/>
        <end position="147"/>
    </location>
</feature>
<gene>
    <name evidence="2" type="ORF">EIO64_01690</name>
</gene>
<dbReference type="RefSeq" id="WP_119311912.1">
    <property type="nucleotide sequence ID" value="NZ_CP034413.3"/>
</dbReference>
<keyword evidence="1" id="KW-1133">Transmembrane helix</keyword>
<feature type="transmembrane region" description="Helical" evidence="1">
    <location>
        <begin position="7"/>
        <end position="29"/>
    </location>
</feature>
<feature type="transmembrane region" description="Helical" evidence="1">
    <location>
        <begin position="76"/>
        <end position="98"/>
    </location>
</feature>
<evidence type="ECO:0000256" key="1">
    <source>
        <dbReference type="SAM" id="Phobius"/>
    </source>
</evidence>
<protein>
    <submittedName>
        <fullName evidence="2">Putative ABC transporter permease</fullName>
    </submittedName>
</protein>
<dbReference type="EMBL" id="CP034413">
    <property type="protein sequence ID" value="QCI58095.1"/>
    <property type="molecule type" value="Genomic_DNA"/>
</dbReference>
<feature type="transmembrane region" description="Helical" evidence="1">
    <location>
        <begin position="41"/>
        <end position="64"/>
    </location>
</feature>
<dbReference type="AlphaFoldDB" id="A0A4D7ALE3"/>
<dbReference type="KEGG" id="obj:EIO64_01690"/>
<sequence>MEAVQSYVLYFFFYSMLGWLYEVFLEVVVYRWGFTNRGVLLGPYCPVYGVGALVFLLAFSRLMAKREPAWFRWVKPVLVFLGCMIAATAIELATSYLLEALTGAWPWQTYRDYAINFEGRIALSPSIRFGLGGLLFLYVLQPLFHRLVHSLSPRVRRGACIAVLVLLAVDCAVLLFR</sequence>
<dbReference type="InterPro" id="IPR010540">
    <property type="entry name" value="CmpB_TMEM229"/>
</dbReference>
<feature type="transmembrane region" description="Helical" evidence="1">
    <location>
        <begin position="159"/>
        <end position="176"/>
    </location>
</feature>
<evidence type="ECO:0000313" key="2">
    <source>
        <dbReference type="EMBL" id="QCI58095.1"/>
    </source>
</evidence>